<sequence>MTTTPRYNQFDQPIGRPVENWKPATLPPYTAMTGTHCRVEPIDPARHTNDLFEGNRVAATGERFTYLPYDAFEDVETYQTWLDNMRGPDPMLHAIIDLATDKAVGIAAFLRPDTTHGTIEVGHINYTPALSHTIAGTEAMYLMMKRAFDELGYRRYEWKCDDQNAPSRTAATRYGFVYEGTFRQHMVYKGRNRDSAWFSILDQEWPLVRAAFETWLNPENFDANGKQVKSLQTLRTELAEHQG</sequence>
<dbReference type="RefSeq" id="WP_114087026.1">
    <property type="nucleotide sequence ID" value="NZ_JPWH01000002.1"/>
</dbReference>
<feature type="domain" description="N-acetyltransferase" evidence="1">
    <location>
        <begin position="37"/>
        <end position="194"/>
    </location>
</feature>
<dbReference type="Pfam" id="PF13302">
    <property type="entry name" value="Acetyltransf_3"/>
    <property type="match status" value="1"/>
</dbReference>
<proteinExistence type="predicted"/>
<evidence type="ECO:0000313" key="2">
    <source>
        <dbReference type="EMBL" id="RCK53607.1"/>
    </source>
</evidence>
<dbReference type="EMBL" id="JPWH01000002">
    <property type="protein sequence ID" value="RCK53607.1"/>
    <property type="molecule type" value="Genomic_DNA"/>
</dbReference>
<keyword evidence="2" id="KW-0808">Transferase</keyword>
<dbReference type="OrthoDB" id="5295305at2"/>
<dbReference type="FunFam" id="3.40.630.30:FF:000047">
    <property type="entry name" value="Acetyltransferase, GNAT family"/>
    <property type="match status" value="1"/>
</dbReference>
<gene>
    <name evidence="2" type="ORF">TH25_03560</name>
</gene>
<dbReference type="InterPro" id="IPR016181">
    <property type="entry name" value="Acyl_CoA_acyltransferase"/>
</dbReference>
<dbReference type="PROSITE" id="PS51186">
    <property type="entry name" value="GNAT"/>
    <property type="match status" value="1"/>
</dbReference>
<dbReference type="GO" id="GO:1990189">
    <property type="term" value="F:protein N-terminal-serine acetyltransferase activity"/>
    <property type="evidence" value="ECO:0007669"/>
    <property type="project" value="TreeGrafter"/>
</dbReference>
<reference evidence="2 3" key="1">
    <citation type="submission" date="2014-07" db="EMBL/GenBank/DDBJ databases">
        <title>Draft genome sequence of Thalassospira profundimaris S25-3-2.</title>
        <authorList>
            <person name="Lai Q."/>
            <person name="Shao Z."/>
        </authorList>
    </citation>
    <scope>NUCLEOTIDE SEQUENCE [LARGE SCALE GENOMIC DNA]</scope>
    <source>
        <strain evidence="2 3">S25-3-2</strain>
    </source>
</reference>
<dbReference type="SUPFAM" id="SSF55729">
    <property type="entry name" value="Acyl-CoA N-acyltransferases (Nat)"/>
    <property type="match status" value="1"/>
</dbReference>
<organism evidence="2 3">
    <name type="scientific">Thalassospira profundimaris</name>
    <dbReference type="NCBI Taxonomy" id="502049"/>
    <lineage>
        <taxon>Bacteria</taxon>
        <taxon>Pseudomonadati</taxon>
        <taxon>Pseudomonadota</taxon>
        <taxon>Alphaproteobacteria</taxon>
        <taxon>Rhodospirillales</taxon>
        <taxon>Thalassospiraceae</taxon>
        <taxon>Thalassospira</taxon>
    </lineage>
</organism>
<dbReference type="PANTHER" id="PTHR43441:SF2">
    <property type="entry name" value="FAMILY ACETYLTRANSFERASE, PUTATIVE (AFU_ORTHOLOGUE AFUA_7G00850)-RELATED"/>
    <property type="match status" value="1"/>
</dbReference>
<protein>
    <submittedName>
        <fullName evidence="2">GNAT family acetyltransferase</fullName>
    </submittedName>
</protein>
<evidence type="ECO:0000313" key="3">
    <source>
        <dbReference type="Proteomes" id="UP000252517"/>
    </source>
</evidence>
<comment type="caution">
    <text evidence="2">The sequence shown here is derived from an EMBL/GenBank/DDBJ whole genome shotgun (WGS) entry which is preliminary data.</text>
</comment>
<dbReference type="PANTHER" id="PTHR43441">
    <property type="entry name" value="RIBOSOMAL-PROTEIN-SERINE ACETYLTRANSFERASE"/>
    <property type="match status" value="1"/>
</dbReference>
<dbReference type="Gene3D" id="3.40.630.30">
    <property type="match status" value="1"/>
</dbReference>
<dbReference type="InterPro" id="IPR051908">
    <property type="entry name" value="Ribosomal_N-acetyltransferase"/>
</dbReference>
<dbReference type="GO" id="GO:0008999">
    <property type="term" value="F:protein-N-terminal-alanine acetyltransferase activity"/>
    <property type="evidence" value="ECO:0007669"/>
    <property type="project" value="TreeGrafter"/>
</dbReference>
<dbReference type="AlphaFoldDB" id="A0A367XIX1"/>
<name>A0A367XIX1_9PROT</name>
<dbReference type="InterPro" id="IPR000182">
    <property type="entry name" value="GNAT_dom"/>
</dbReference>
<evidence type="ECO:0000259" key="1">
    <source>
        <dbReference type="PROSITE" id="PS51186"/>
    </source>
</evidence>
<dbReference type="Proteomes" id="UP000252517">
    <property type="component" value="Unassembled WGS sequence"/>
</dbReference>
<accession>A0A367XIX1</accession>